<reference evidence="1 2" key="1">
    <citation type="submission" date="2018-11" db="EMBL/GenBank/DDBJ databases">
        <authorList>
            <consortium name="Pathogen Informatics"/>
        </authorList>
    </citation>
    <scope>NUCLEOTIDE SEQUENCE [LARGE SCALE GENOMIC DNA]</scope>
</reference>
<dbReference type="WBParaSite" id="HPBE_0001849801-mRNA-1">
    <property type="protein sequence ID" value="HPBE_0001849801-mRNA-1"/>
    <property type="gene ID" value="HPBE_0001849801"/>
</dbReference>
<dbReference type="AlphaFoldDB" id="A0A183G989"/>
<sequence>METYPPKQGSNFKRISKQGNVAKFCDEEDVEAFYVELEKCYKEDHTFYKVIVGDFNANTGSRRLYCLTDVSVVPTGSDHRLRRARFRFSHQGEKAAKSKKGSPRTTINWTFIALLRAFAKIWDDTVMDNIDEEYDRFVRSLRECSGSREVEDHQNTSVSGNFRADTPAWSSTSVMQLQSPLVITRLKGPEKIRVITGVAS</sequence>
<gene>
    <name evidence="1" type="ORF">HPBE_LOCUS18497</name>
</gene>
<dbReference type="EMBL" id="UZAH01030723">
    <property type="protein sequence ID" value="VDP11815.1"/>
    <property type="molecule type" value="Genomic_DNA"/>
</dbReference>
<accession>A0A3P8BZZ0</accession>
<name>A0A183G989_HELPZ</name>
<dbReference type="Proteomes" id="UP000050761">
    <property type="component" value="Unassembled WGS sequence"/>
</dbReference>
<keyword evidence="2" id="KW-1185">Reference proteome</keyword>
<reference evidence="3" key="2">
    <citation type="submission" date="2019-09" db="UniProtKB">
        <authorList>
            <consortium name="WormBaseParasite"/>
        </authorList>
    </citation>
    <scope>IDENTIFICATION</scope>
</reference>
<proteinExistence type="predicted"/>
<evidence type="ECO:0000313" key="2">
    <source>
        <dbReference type="Proteomes" id="UP000050761"/>
    </source>
</evidence>
<organism evidence="2 3">
    <name type="scientific">Heligmosomoides polygyrus</name>
    <name type="common">Parasitic roundworm</name>
    <dbReference type="NCBI Taxonomy" id="6339"/>
    <lineage>
        <taxon>Eukaryota</taxon>
        <taxon>Metazoa</taxon>
        <taxon>Ecdysozoa</taxon>
        <taxon>Nematoda</taxon>
        <taxon>Chromadorea</taxon>
        <taxon>Rhabditida</taxon>
        <taxon>Rhabditina</taxon>
        <taxon>Rhabditomorpha</taxon>
        <taxon>Strongyloidea</taxon>
        <taxon>Heligmosomidae</taxon>
        <taxon>Heligmosomoides</taxon>
    </lineage>
</organism>
<protein>
    <submittedName>
        <fullName evidence="1 3">Uncharacterized protein</fullName>
    </submittedName>
</protein>
<accession>A0A183G989</accession>
<evidence type="ECO:0000313" key="1">
    <source>
        <dbReference type="EMBL" id="VDP11815.1"/>
    </source>
</evidence>
<dbReference type="OrthoDB" id="410104at2759"/>
<evidence type="ECO:0000313" key="3">
    <source>
        <dbReference type="WBParaSite" id="HPBE_0001849801-mRNA-1"/>
    </source>
</evidence>